<organism evidence="1 2">
    <name type="scientific">Streptomyces sp. 900105245</name>
    <dbReference type="NCBI Taxonomy" id="3154379"/>
    <lineage>
        <taxon>Bacteria</taxon>
        <taxon>Bacillati</taxon>
        <taxon>Actinomycetota</taxon>
        <taxon>Actinomycetes</taxon>
        <taxon>Kitasatosporales</taxon>
        <taxon>Streptomycetaceae</taxon>
        <taxon>Streptomyces</taxon>
    </lineage>
</organism>
<name>A0ABV1UL94_9ACTN</name>
<dbReference type="EMBL" id="JBEPAZ010000124">
    <property type="protein sequence ID" value="MER6434504.1"/>
    <property type="molecule type" value="Genomic_DNA"/>
</dbReference>
<evidence type="ECO:0000313" key="2">
    <source>
        <dbReference type="Proteomes" id="UP001470023"/>
    </source>
</evidence>
<protein>
    <recommendedName>
        <fullName evidence="3">Transposase</fullName>
    </recommendedName>
</protein>
<reference evidence="1 2" key="1">
    <citation type="submission" date="2024-06" db="EMBL/GenBank/DDBJ databases">
        <title>The Natural Products Discovery Center: Release of the First 8490 Sequenced Strains for Exploring Actinobacteria Biosynthetic Diversity.</title>
        <authorList>
            <person name="Kalkreuter E."/>
            <person name="Kautsar S.A."/>
            <person name="Yang D."/>
            <person name="Bader C.D."/>
            <person name="Teijaro C.N."/>
            <person name="Fluegel L."/>
            <person name="Davis C.M."/>
            <person name="Simpson J.R."/>
            <person name="Lauterbach L."/>
            <person name="Steele A.D."/>
            <person name="Gui C."/>
            <person name="Meng S."/>
            <person name="Li G."/>
            <person name="Viehrig K."/>
            <person name="Ye F."/>
            <person name="Su P."/>
            <person name="Kiefer A.F."/>
            <person name="Nichols A."/>
            <person name="Cepeda A.J."/>
            <person name="Yan W."/>
            <person name="Fan B."/>
            <person name="Jiang Y."/>
            <person name="Adhikari A."/>
            <person name="Zheng C.-J."/>
            <person name="Schuster L."/>
            <person name="Cowan T.M."/>
            <person name="Smanski M.J."/>
            <person name="Chevrette M.G."/>
            <person name="De Carvalho L.P.S."/>
            <person name="Shen B."/>
        </authorList>
    </citation>
    <scope>NUCLEOTIDE SEQUENCE [LARGE SCALE GENOMIC DNA]</scope>
    <source>
        <strain evidence="1 2">NPDC001166</strain>
    </source>
</reference>
<comment type="caution">
    <text evidence="1">The sequence shown here is derived from an EMBL/GenBank/DDBJ whole genome shotgun (WGS) entry which is preliminary data.</text>
</comment>
<accession>A0ABV1UL94</accession>
<evidence type="ECO:0000313" key="1">
    <source>
        <dbReference type="EMBL" id="MER6434504.1"/>
    </source>
</evidence>
<sequence>MTPPARRTWARRGRTPVIRVRGRSQRRYSIAALTCYRPGERSRLIYRSKRHADHKSGGRRSLDTHKDVHVAAVITVLGALLARQEFPATAAGY</sequence>
<gene>
    <name evidence="1" type="ORF">ABT272_43990</name>
</gene>
<feature type="non-terminal residue" evidence="1">
    <location>
        <position position="93"/>
    </location>
</feature>
<keyword evidence="2" id="KW-1185">Reference proteome</keyword>
<evidence type="ECO:0008006" key="3">
    <source>
        <dbReference type="Google" id="ProtNLM"/>
    </source>
</evidence>
<dbReference type="Proteomes" id="UP001470023">
    <property type="component" value="Unassembled WGS sequence"/>
</dbReference>
<proteinExistence type="predicted"/>